<dbReference type="Gene3D" id="2.170.15.10">
    <property type="entry name" value="Proaerolysin, chain A, domain 3"/>
    <property type="match status" value="1"/>
</dbReference>
<protein>
    <submittedName>
        <fullName evidence="2">Uncharacterized protein</fullName>
    </submittedName>
</protein>
<dbReference type="EMBL" id="CAJMWT010002719">
    <property type="protein sequence ID" value="CAE6451732.1"/>
    <property type="molecule type" value="Genomic_DNA"/>
</dbReference>
<keyword evidence="1" id="KW-0732">Signal</keyword>
<organism evidence="2 3">
    <name type="scientific">Rhizoctonia solani</name>
    <dbReference type="NCBI Taxonomy" id="456999"/>
    <lineage>
        <taxon>Eukaryota</taxon>
        <taxon>Fungi</taxon>
        <taxon>Dikarya</taxon>
        <taxon>Basidiomycota</taxon>
        <taxon>Agaricomycotina</taxon>
        <taxon>Agaricomycetes</taxon>
        <taxon>Cantharellales</taxon>
        <taxon>Ceratobasidiaceae</taxon>
        <taxon>Rhizoctonia</taxon>
    </lineage>
</organism>
<accession>A0A8H3BAA7</accession>
<dbReference type="AlphaFoldDB" id="A0A8H3BAA7"/>
<evidence type="ECO:0000256" key="1">
    <source>
        <dbReference type="SAM" id="SignalP"/>
    </source>
</evidence>
<comment type="caution">
    <text evidence="2">The sequence shown here is derived from an EMBL/GenBank/DDBJ whole genome shotgun (WGS) entry which is preliminary data.</text>
</comment>
<sequence>MWLLALFAVMTVASAQDSPSALPPKLDPRCVVTNKEQWEDFGNREALRELVFADLGLSADQAYVDVIFDGTENGLDPSYFCAEGWNTVFEPAYKLRCNQITVNAVDESHHAPGSIGVNIQSGTQALTTITDTDSYQIGVGVSMAMTGKIPLIGEIGTTVQISGSYTKQRGTSKTFQTNTLSWIQRVVTIEPENSDCTVDVTVVACQHEAKGKYPIVVLGWIGWRLKDEITVNGKKARRWYVFVDSLPREFSVTAASQTRLGRVGMPGCLVDYMIGMGASS</sequence>
<dbReference type="SUPFAM" id="SSF56973">
    <property type="entry name" value="Aerolisin/ETX pore-forming domain"/>
    <property type="match status" value="1"/>
</dbReference>
<evidence type="ECO:0000313" key="3">
    <source>
        <dbReference type="Proteomes" id="UP000663843"/>
    </source>
</evidence>
<feature type="signal peptide" evidence="1">
    <location>
        <begin position="1"/>
        <end position="15"/>
    </location>
</feature>
<feature type="chain" id="PRO_5034534173" evidence="1">
    <location>
        <begin position="16"/>
        <end position="280"/>
    </location>
</feature>
<reference evidence="2" key="1">
    <citation type="submission" date="2021-01" db="EMBL/GenBank/DDBJ databases">
        <authorList>
            <person name="Kaushik A."/>
        </authorList>
    </citation>
    <scope>NUCLEOTIDE SEQUENCE</scope>
    <source>
        <strain evidence="2">AG2-2IIIB</strain>
    </source>
</reference>
<dbReference type="Proteomes" id="UP000663843">
    <property type="component" value="Unassembled WGS sequence"/>
</dbReference>
<proteinExistence type="predicted"/>
<gene>
    <name evidence="2" type="ORF">RDB_LOCUS87707</name>
</gene>
<name>A0A8H3BAA7_9AGAM</name>
<evidence type="ECO:0000313" key="2">
    <source>
        <dbReference type="EMBL" id="CAE6451732.1"/>
    </source>
</evidence>